<gene>
    <name evidence="1" type="ORF">BSTOLATCC_MIC66092</name>
</gene>
<organism evidence="1 2">
    <name type="scientific">Blepharisma stoltei</name>
    <dbReference type="NCBI Taxonomy" id="1481888"/>
    <lineage>
        <taxon>Eukaryota</taxon>
        <taxon>Sar</taxon>
        <taxon>Alveolata</taxon>
        <taxon>Ciliophora</taxon>
        <taxon>Postciliodesmatophora</taxon>
        <taxon>Heterotrichea</taxon>
        <taxon>Heterotrichida</taxon>
        <taxon>Blepharismidae</taxon>
        <taxon>Blepharisma</taxon>
    </lineage>
</organism>
<comment type="caution">
    <text evidence="1">The sequence shown here is derived from an EMBL/GenBank/DDBJ whole genome shotgun (WGS) entry which is preliminary data.</text>
</comment>
<accession>A0AAU9KFU5</accession>
<reference evidence="1" key="1">
    <citation type="submission" date="2021-09" db="EMBL/GenBank/DDBJ databases">
        <authorList>
            <consortium name="AG Swart"/>
            <person name="Singh M."/>
            <person name="Singh A."/>
            <person name="Seah K."/>
            <person name="Emmerich C."/>
        </authorList>
    </citation>
    <scope>NUCLEOTIDE SEQUENCE</scope>
    <source>
        <strain evidence="1">ATCC30299</strain>
    </source>
</reference>
<evidence type="ECO:0000313" key="2">
    <source>
        <dbReference type="Proteomes" id="UP001162131"/>
    </source>
</evidence>
<name>A0AAU9KFU5_9CILI</name>
<evidence type="ECO:0000313" key="1">
    <source>
        <dbReference type="EMBL" id="CAG9336211.1"/>
    </source>
</evidence>
<keyword evidence="2" id="KW-1185">Reference proteome</keyword>
<dbReference type="AlphaFoldDB" id="A0AAU9KFU5"/>
<sequence>MNTPNMLRLQENPTFLTKFQKYTDSEVLRDISNIEKGFVSASQPETSVHNEHRVLLKDFQVKLAKRLAVNNGEFKPENLRWFDN</sequence>
<dbReference type="EMBL" id="CAJZBQ010000064">
    <property type="protein sequence ID" value="CAG9336211.1"/>
    <property type="molecule type" value="Genomic_DNA"/>
</dbReference>
<protein>
    <submittedName>
        <fullName evidence="1">Uncharacterized protein</fullName>
    </submittedName>
</protein>
<proteinExistence type="predicted"/>
<dbReference type="Proteomes" id="UP001162131">
    <property type="component" value="Unassembled WGS sequence"/>
</dbReference>